<name>A0A1G9HXJ1_9ACTN</name>
<dbReference type="InterPro" id="IPR013830">
    <property type="entry name" value="SGNH_hydro"/>
</dbReference>
<reference evidence="3" key="1">
    <citation type="submission" date="2016-10" db="EMBL/GenBank/DDBJ databases">
        <authorList>
            <person name="Varghese N."/>
            <person name="Submissions S."/>
        </authorList>
    </citation>
    <scope>NUCLEOTIDE SEQUENCE [LARGE SCALE GENOMIC DNA]</scope>
    <source>
        <strain evidence="3">CGMCC 4.3147</strain>
    </source>
</reference>
<dbReference type="Gene3D" id="3.40.50.1110">
    <property type="entry name" value="SGNH hydrolase"/>
    <property type="match status" value="1"/>
</dbReference>
<evidence type="ECO:0000259" key="1">
    <source>
        <dbReference type="Pfam" id="PF13472"/>
    </source>
</evidence>
<dbReference type="STRING" id="380244.SAMN05216298_2903"/>
<dbReference type="GO" id="GO:0004622">
    <property type="term" value="F:phosphatidylcholine lysophospholipase activity"/>
    <property type="evidence" value="ECO:0007669"/>
    <property type="project" value="TreeGrafter"/>
</dbReference>
<dbReference type="RefSeq" id="WP_091050117.1">
    <property type="nucleotide sequence ID" value="NZ_FNGF01000004.1"/>
</dbReference>
<protein>
    <submittedName>
        <fullName evidence="2">Lysophospholipase L1</fullName>
    </submittedName>
</protein>
<proteinExistence type="predicted"/>
<sequence length="201" mass="21614">MSTAPLVLFTGDSITDCDRRTDPEGLGDGYVRVLAPVLAAEGFRVLNRGVSGDSANDMTRRWEADAVAEAPDVVSILVGINEVWRPHNGGAHTPTADYEADYRHLLERLPNARFVFIEPFLLPADEDQRTWRGDLEDKIAVVRRLAAEHGAPLLPADAALNALGDAAALAPDGVHPNANGHTALANLWLAETAALREELAP</sequence>
<evidence type="ECO:0000313" key="2">
    <source>
        <dbReference type="EMBL" id="SDL17737.1"/>
    </source>
</evidence>
<dbReference type="InterPro" id="IPR051532">
    <property type="entry name" value="Ester_Hydrolysis_Enzymes"/>
</dbReference>
<evidence type="ECO:0000313" key="3">
    <source>
        <dbReference type="Proteomes" id="UP000198662"/>
    </source>
</evidence>
<accession>A0A1G9HXJ1</accession>
<dbReference type="OrthoDB" id="9794725at2"/>
<organism evidence="2 3">
    <name type="scientific">Glycomyces sambucus</name>
    <dbReference type="NCBI Taxonomy" id="380244"/>
    <lineage>
        <taxon>Bacteria</taxon>
        <taxon>Bacillati</taxon>
        <taxon>Actinomycetota</taxon>
        <taxon>Actinomycetes</taxon>
        <taxon>Glycomycetales</taxon>
        <taxon>Glycomycetaceae</taxon>
        <taxon>Glycomyces</taxon>
    </lineage>
</organism>
<dbReference type="Pfam" id="PF13472">
    <property type="entry name" value="Lipase_GDSL_2"/>
    <property type="match status" value="1"/>
</dbReference>
<dbReference type="PANTHER" id="PTHR30383">
    <property type="entry name" value="THIOESTERASE 1/PROTEASE 1/LYSOPHOSPHOLIPASE L1"/>
    <property type="match status" value="1"/>
</dbReference>
<feature type="domain" description="SGNH hydrolase-type esterase" evidence="1">
    <location>
        <begin position="9"/>
        <end position="182"/>
    </location>
</feature>
<dbReference type="AlphaFoldDB" id="A0A1G9HXJ1"/>
<dbReference type="CDD" id="cd01834">
    <property type="entry name" value="SGNH_hydrolase_like_2"/>
    <property type="match status" value="1"/>
</dbReference>
<dbReference type="Proteomes" id="UP000198662">
    <property type="component" value="Unassembled WGS sequence"/>
</dbReference>
<gene>
    <name evidence="2" type="ORF">SAMN05216298_2903</name>
</gene>
<dbReference type="InterPro" id="IPR036514">
    <property type="entry name" value="SGNH_hydro_sf"/>
</dbReference>
<dbReference type="SUPFAM" id="SSF52266">
    <property type="entry name" value="SGNH hydrolase"/>
    <property type="match status" value="1"/>
</dbReference>
<dbReference type="PANTHER" id="PTHR30383:SF5">
    <property type="entry name" value="SGNH HYDROLASE-TYPE ESTERASE DOMAIN-CONTAINING PROTEIN"/>
    <property type="match status" value="1"/>
</dbReference>
<dbReference type="EMBL" id="FNGF01000004">
    <property type="protein sequence ID" value="SDL17737.1"/>
    <property type="molecule type" value="Genomic_DNA"/>
</dbReference>
<keyword evidence="3" id="KW-1185">Reference proteome</keyword>